<dbReference type="CDD" id="cd02537">
    <property type="entry name" value="GT8_Glycogenin"/>
    <property type="match status" value="1"/>
</dbReference>
<evidence type="ECO:0000313" key="2">
    <source>
        <dbReference type="Proteomes" id="UP000006690"/>
    </source>
</evidence>
<dbReference type="SUPFAM" id="SSF53448">
    <property type="entry name" value="Nucleotide-diphospho-sugar transferases"/>
    <property type="match status" value="1"/>
</dbReference>
<dbReference type="PATRIC" id="fig|932677.3.peg.2029"/>
<dbReference type="HOGENOM" id="CLU_049943_0_0_6"/>
<dbReference type="KEGG" id="paj:PAJ_1731"/>
<evidence type="ECO:0000313" key="1">
    <source>
        <dbReference type="EMBL" id="BAK11811.1"/>
    </source>
</evidence>
<reference evidence="2" key="1">
    <citation type="journal article" date="2012" name="Appl. Microbiol. Biotechnol.">
        <title>The complete genome sequence of Pantoea ananatis AJ13355, an organism with great biotechnological potential.</title>
        <authorList>
            <person name="Hara Y."/>
            <person name="Kadotani N."/>
            <person name="Izui H."/>
            <person name="Katashkina J.I."/>
            <person name="Kuvaeva T.M."/>
            <person name="Andreeva I.G."/>
            <person name="Golubeva L.I."/>
            <person name="Malko D.B."/>
            <person name="Makeev V.J."/>
            <person name="Mashko S.V."/>
            <person name="Kozlov Y.I."/>
        </authorList>
    </citation>
    <scope>NUCLEOTIDE SEQUENCE [LARGE SCALE GENOMIC DNA]</scope>
    <source>
        <strain evidence="2">AJ13355</strain>
    </source>
</reference>
<protein>
    <submittedName>
        <fullName evidence="1">Glycosyl transferase family protein</fullName>
    </submittedName>
</protein>
<name>A0A0H3KXN4_PANAA</name>
<dbReference type="OrthoDB" id="9807549at2"/>
<keyword evidence="1" id="KW-0808">Transferase</keyword>
<dbReference type="InterPro" id="IPR029044">
    <property type="entry name" value="Nucleotide-diphossugar_trans"/>
</dbReference>
<dbReference type="PANTHER" id="PTHR11183">
    <property type="entry name" value="GLYCOGENIN SUBFAMILY MEMBER"/>
    <property type="match status" value="1"/>
</dbReference>
<dbReference type="EMBL" id="AP012032">
    <property type="protein sequence ID" value="BAK11811.1"/>
    <property type="molecule type" value="Genomic_DNA"/>
</dbReference>
<dbReference type="Pfam" id="PF01501">
    <property type="entry name" value="Glyco_transf_8"/>
    <property type="match status" value="1"/>
</dbReference>
<dbReference type="eggNOG" id="COG5597">
    <property type="taxonomic scope" value="Bacteria"/>
</dbReference>
<organism evidence="1 2">
    <name type="scientific">Pantoea ananatis (strain AJ13355)</name>
    <dbReference type="NCBI Taxonomy" id="932677"/>
    <lineage>
        <taxon>Bacteria</taxon>
        <taxon>Pseudomonadati</taxon>
        <taxon>Pseudomonadota</taxon>
        <taxon>Gammaproteobacteria</taxon>
        <taxon>Enterobacterales</taxon>
        <taxon>Erwiniaceae</taxon>
        <taxon>Pantoea</taxon>
    </lineage>
</organism>
<dbReference type="InterPro" id="IPR002495">
    <property type="entry name" value="Glyco_trans_8"/>
</dbReference>
<dbReference type="Gene3D" id="3.90.550.10">
    <property type="entry name" value="Spore Coat Polysaccharide Biosynthesis Protein SpsA, Chain A"/>
    <property type="match status" value="1"/>
</dbReference>
<dbReference type="InterPro" id="IPR050587">
    <property type="entry name" value="GNT1/Glycosyltrans_8"/>
</dbReference>
<dbReference type="AlphaFoldDB" id="A0A0H3KXN4"/>
<sequence>MFAWVTLLTQPDYLVGVKALRRSLTQSQTRWPLVVMATAAIDEQDCAILEEEGCIIQHVEGLYPHSDLNPQYASERFGEVWTKLRAWQLTDYQRVVFLDADMLVLQNMDELFSLDLGGHALAACHACRCNPNQIEAYPDSWQPEFCHYTWQEREESPPAHVDYYLNGGFLVLEPDNAVFEKLEARIAAIEDLSQYAFSEQDLLNEAFKGQWLPLSYVYNALKTLRFQHDKLWECEEVKNLHYILDKPWQRDLSQPVSQRDRYYAMDKLWWDKVSA</sequence>
<proteinExistence type="predicted"/>
<dbReference type="GO" id="GO:0016757">
    <property type="term" value="F:glycosyltransferase activity"/>
    <property type="evidence" value="ECO:0007669"/>
    <property type="project" value="InterPro"/>
</dbReference>
<gene>
    <name evidence="1" type="ordered locus">PAJ_1731</name>
</gene>
<dbReference type="RefSeq" id="WP_014594033.1">
    <property type="nucleotide sequence ID" value="NC_017531.2"/>
</dbReference>
<dbReference type="Proteomes" id="UP000006690">
    <property type="component" value="Chromosome"/>
</dbReference>
<accession>A0A0H3KXN4</accession>